<dbReference type="RefSeq" id="WP_345697481.1">
    <property type="nucleotide sequence ID" value="NZ_BAABIS010000001.1"/>
</dbReference>
<evidence type="ECO:0000256" key="1">
    <source>
        <dbReference type="SAM" id="SignalP"/>
    </source>
</evidence>
<feature type="signal peptide" evidence="1">
    <location>
        <begin position="1"/>
        <end position="29"/>
    </location>
</feature>
<keyword evidence="3" id="KW-1185">Reference proteome</keyword>
<dbReference type="Proteomes" id="UP001501752">
    <property type="component" value="Unassembled WGS sequence"/>
</dbReference>
<name>A0ABP9DSR1_9ACTN</name>
<evidence type="ECO:0008006" key="4">
    <source>
        <dbReference type="Google" id="ProtNLM"/>
    </source>
</evidence>
<accession>A0ABP9DSR1</accession>
<comment type="caution">
    <text evidence="2">The sequence shown here is derived from an EMBL/GenBank/DDBJ whole genome shotgun (WGS) entry which is preliminary data.</text>
</comment>
<sequence length="508" mass="52391">MPVNRRTPAAVLGAAAVVLLTVAAPTAAAQDGRSATTADCHSWLAAGPPALTAHTDAPAARFKVWDATGQKVFDATAETGPDGTVKALPTGLAEAVGYTWQAWPEYGPGSGKPTDTCGFGVDTTAPRVAVASTDFPESGSGQIPQKYAGQLGTFTLTGSDTGSGTACFRYVLNGTSDVGGDCQVQAGPDGTATVQLRPAQWGTNFLTVQAVDRAGNVSQPVSYTFYAPWNPNPPQAPGDVDGDAVPDILLPDTAGNLQIISAAATTTVPTSVSPAAAAPRGNGWGALQVAHRGWDNHAPVDDLFAHAPGTAYLYAIRNTSLGVFNGSGITLVDRPDSCGDTACPADYAPTWSRVEQLVSLGSLDQYTQPSLATVENGDLWLFTDPGFRFQFWNVKKLSTGGVWAGYDLVAPGKAADGSVALWARERATGTLRAYPMPVGADGVRDFSALADPASGTVLGTFPVADYPTLGSSGDGDGDGLPDLYAVTADRHLLTYRGTTAPKDLGTLR</sequence>
<gene>
    <name evidence="2" type="ORF">GCM10023235_31740</name>
</gene>
<evidence type="ECO:0000313" key="3">
    <source>
        <dbReference type="Proteomes" id="UP001501752"/>
    </source>
</evidence>
<keyword evidence="1" id="KW-0732">Signal</keyword>
<evidence type="ECO:0000313" key="2">
    <source>
        <dbReference type="EMBL" id="GAA4852293.1"/>
    </source>
</evidence>
<proteinExistence type="predicted"/>
<dbReference type="Gene3D" id="2.60.40.10">
    <property type="entry name" value="Immunoglobulins"/>
    <property type="match status" value="1"/>
</dbReference>
<organism evidence="2 3">
    <name type="scientific">Kitasatospora terrestris</name>
    <dbReference type="NCBI Taxonomy" id="258051"/>
    <lineage>
        <taxon>Bacteria</taxon>
        <taxon>Bacillati</taxon>
        <taxon>Actinomycetota</taxon>
        <taxon>Actinomycetes</taxon>
        <taxon>Kitasatosporales</taxon>
        <taxon>Streptomycetaceae</taxon>
        <taxon>Kitasatospora</taxon>
    </lineage>
</organism>
<dbReference type="EMBL" id="BAABIS010000001">
    <property type="protein sequence ID" value="GAA4852293.1"/>
    <property type="molecule type" value="Genomic_DNA"/>
</dbReference>
<dbReference type="InterPro" id="IPR013783">
    <property type="entry name" value="Ig-like_fold"/>
</dbReference>
<feature type="chain" id="PRO_5045516803" description="VCBS repeat-containing protein" evidence="1">
    <location>
        <begin position="30"/>
        <end position="508"/>
    </location>
</feature>
<reference evidence="3" key="1">
    <citation type="journal article" date="2019" name="Int. J. Syst. Evol. Microbiol.">
        <title>The Global Catalogue of Microorganisms (GCM) 10K type strain sequencing project: providing services to taxonomists for standard genome sequencing and annotation.</title>
        <authorList>
            <consortium name="The Broad Institute Genomics Platform"/>
            <consortium name="The Broad Institute Genome Sequencing Center for Infectious Disease"/>
            <person name="Wu L."/>
            <person name="Ma J."/>
        </authorList>
    </citation>
    <scope>NUCLEOTIDE SEQUENCE [LARGE SCALE GENOMIC DNA]</scope>
    <source>
        <strain evidence="3">JCM 13006</strain>
    </source>
</reference>
<protein>
    <recommendedName>
        <fullName evidence="4">VCBS repeat-containing protein</fullName>
    </recommendedName>
</protein>